<dbReference type="RefSeq" id="WP_193943665.1">
    <property type="nucleotide sequence ID" value="NZ_JADEWB010000136.1"/>
</dbReference>
<evidence type="ECO:0000313" key="1">
    <source>
        <dbReference type="EMBL" id="MBE9238031.1"/>
    </source>
</evidence>
<dbReference type="EMBL" id="JADEWB010000136">
    <property type="protein sequence ID" value="MBE9238031.1"/>
    <property type="molecule type" value="Genomic_DNA"/>
</dbReference>
<reference evidence="1 2" key="1">
    <citation type="submission" date="2020-10" db="EMBL/GenBank/DDBJ databases">
        <authorList>
            <person name="Castelo-Branco R."/>
            <person name="Eusebio N."/>
            <person name="Adriana R."/>
            <person name="Vieira A."/>
            <person name="Brugerolle De Fraissinette N."/>
            <person name="Rezende De Castro R."/>
            <person name="Schneider M.P."/>
            <person name="Vasconcelos V."/>
            <person name="Leao P.N."/>
        </authorList>
    </citation>
    <scope>NUCLEOTIDE SEQUENCE [LARGE SCALE GENOMIC DNA]</scope>
    <source>
        <strain evidence="1 2">LEGE 00250</strain>
    </source>
</reference>
<comment type="caution">
    <text evidence="1">The sequence shown here is derived from an EMBL/GenBank/DDBJ whole genome shotgun (WGS) entry which is preliminary data.</text>
</comment>
<sequence length="205" mass="23886">MEEEQYTPIKLISTSLEDSEQHLYSFSAVVVKKNWLGYSATGGSYTIHLTNKRLIVESDVNAEFLENFYSLIQFIPSEGTYYAKGKAKEAKKKMDYLKYTSISINYNDIEKFEVLTGNFKLSFVHIVLKVNLDNRNIEFFNDLGLEYFKPSPVKELDFNSLWEKLGQTDFKNLGIQWSEHIKKMKSIDSTSDFIDRANNLLHTWM</sequence>
<evidence type="ECO:0000313" key="2">
    <source>
        <dbReference type="Proteomes" id="UP000606776"/>
    </source>
</evidence>
<gene>
    <name evidence="1" type="ORF">IQ227_18865</name>
</gene>
<proteinExistence type="predicted"/>
<organism evidence="1 2">
    <name type="scientific">Sphaerospermopsis aphanizomenoides LEGE 00250</name>
    <dbReference type="NCBI Taxonomy" id="2777972"/>
    <lineage>
        <taxon>Bacteria</taxon>
        <taxon>Bacillati</taxon>
        <taxon>Cyanobacteriota</taxon>
        <taxon>Cyanophyceae</taxon>
        <taxon>Nostocales</taxon>
        <taxon>Aphanizomenonaceae</taxon>
        <taxon>Sphaerospermopsis</taxon>
        <taxon>Sphaerospermopsis aphanizomenoides</taxon>
    </lineage>
</organism>
<keyword evidence="2" id="KW-1185">Reference proteome</keyword>
<name>A0ABR9VHR2_9CYAN</name>
<accession>A0ABR9VHR2</accession>
<protein>
    <submittedName>
        <fullName evidence="1">Uncharacterized protein</fullName>
    </submittedName>
</protein>
<dbReference type="Proteomes" id="UP000606776">
    <property type="component" value="Unassembled WGS sequence"/>
</dbReference>